<gene>
    <name evidence="5" type="primary">wipA_2</name>
    <name evidence="5" type="ORF">Lsha_2531</name>
</gene>
<dbReference type="InterPro" id="IPR048526">
    <property type="entry name" value="WipA_N"/>
</dbReference>
<dbReference type="Pfam" id="PF21662">
    <property type="entry name" value="WipA_N"/>
    <property type="match status" value="1"/>
</dbReference>
<reference evidence="5 6" key="1">
    <citation type="submission" date="2015-11" db="EMBL/GenBank/DDBJ databases">
        <title>Genomic analysis of 38 Legionella species identifies large and diverse effector repertoires.</title>
        <authorList>
            <person name="Burstein D."/>
            <person name="Amaro F."/>
            <person name="Zusman T."/>
            <person name="Lifshitz Z."/>
            <person name="Cohen O."/>
            <person name="Gilbert J.A."/>
            <person name="Pupko T."/>
            <person name="Shuman H.A."/>
            <person name="Segal G."/>
        </authorList>
    </citation>
    <scope>NUCLEOTIDE SEQUENCE [LARGE SCALE GENOMIC DNA]</scope>
    <source>
        <strain evidence="5 6">ATCC 49655</strain>
    </source>
</reference>
<feature type="coiled-coil region" evidence="1">
    <location>
        <begin position="85"/>
        <end position="112"/>
    </location>
</feature>
<dbReference type="AlphaFoldDB" id="A0A0W0YLA9"/>
<evidence type="ECO:0000313" key="6">
    <source>
        <dbReference type="Proteomes" id="UP000054600"/>
    </source>
</evidence>
<dbReference type="eggNOG" id="ENOG5034CFV">
    <property type="taxonomic scope" value="Bacteria"/>
</dbReference>
<accession>A0A0W0YLA9</accession>
<dbReference type="OrthoDB" id="5654315at2"/>
<dbReference type="Pfam" id="PF21663">
    <property type="entry name" value="WipA_Phos"/>
    <property type="match status" value="1"/>
</dbReference>
<keyword evidence="1" id="KW-0175">Coiled coil</keyword>
<keyword evidence="6" id="KW-1185">Reference proteome</keyword>
<dbReference type="GO" id="GO:0016791">
    <property type="term" value="F:phosphatase activity"/>
    <property type="evidence" value="ECO:0007669"/>
    <property type="project" value="InterPro"/>
</dbReference>
<evidence type="ECO:0000313" key="5">
    <source>
        <dbReference type="EMBL" id="KTD57690.1"/>
    </source>
</evidence>
<dbReference type="RefSeq" id="WP_018576743.1">
    <property type="nucleotide sequence ID" value="NZ_LNYW01000066.1"/>
</dbReference>
<dbReference type="PATRIC" id="fig|1122169.6.peg.2920"/>
<dbReference type="EMBL" id="LNYW01000066">
    <property type="protein sequence ID" value="KTD57690.1"/>
    <property type="molecule type" value="Genomic_DNA"/>
</dbReference>
<sequence length="515" mass="60004">MVNRVISKTTNIYVYPSEQETHLGSLTLGDLHGNAVKLLHFFFQYQIIQFKKEVTQPEKTYEEFVTLYESYGEILEEYLENSTLLQLERTKITNAKERIENIKTQLSLEENKDSPQYQSLFLLQQQIESRLETSQECKKRLKQLRSEIIKKVPPVLEQLNQFINKIAIKDREVLIRLIGDELADRGHCDYFTLRILDLFSQNHGRLAIIFSNHGYEFISAYEKLAKNLPFVPQKDIVDFQTTSFSGLKLLIKHGFITKNELVHLTNKSYKPALKLIDYTLDETGITLFSHAPMRFDHLELTARFLKVTYDDSTKEALAKTIDEINGQLEHYIHEDITHLLFHSDCIKDKTNMTEEERAMWPLIYLIWNRWDQAKETETARPASNNDYLITYVHGHDPFQSPKPHVHNLDTLCGKDSRKKEDEQINKSFQFLAQNRYTSVDTTGFEQYLRLVHRSKVFDSNGYGLQSDKEDEVLTIESPLDAMVLDSLKKFSMFGKAVQTQSEQPEEKANPSESIL</sequence>
<dbReference type="Proteomes" id="UP000054600">
    <property type="component" value="Unassembled WGS sequence"/>
</dbReference>
<dbReference type="NCBIfam" id="NF043030">
    <property type="entry name" value="T4SS_Wip"/>
    <property type="match status" value="1"/>
</dbReference>
<proteinExistence type="predicted"/>
<evidence type="ECO:0000259" key="3">
    <source>
        <dbReference type="Pfam" id="PF21662"/>
    </source>
</evidence>
<comment type="caution">
    <text evidence="5">The sequence shown here is derived from an EMBL/GenBank/DDBJ whole genome shotgun (WGS) entry which is preliminary data.</text>
</comment>
<evidence type="ECO:0000256" key="1">
    <source>
        <dbReference type="SAM" id="Coils"/>
    </source>
</evidence>
<organism evidence="5 6">
    <name type="scientific">Legionella shakespearei DSM 23087</name>
    <dbReference type="NCBI Taxonomy" id="1122169"/>
    <lineage>
        <taxon>Bacteria</taxon>
        <taxon>Pseudomonadati</taxon>
        <taxon>Pseudomonadota</taxon>
        <taxon>Gammaproteobacteria</taxon>
        <taxon>Legionellales</taxon>
        <taxon>Legionellaceae</taxon>
        <taxon>Legionella</taxon>
    </lineage>
</organism>
<feature type="domain" description="WipA alpha-helical hairpin" evidence="3">
    <location>
        <begin position="60"/>
        <end position="163"/>
    </location>
</feature>
<dbReference type="Gene3D" id="3.60.21.10">
    <property type="match status" value="1"/>
</dbReference>
<dbReference type="InterPro" id="IPR048521">
    <property type="entry name" value="WipA_Phos"/>
</dbReference>
<protein>
    <submittedName>
        <fullName evidence="5">Substrate of the Dot/Icm secretion system</fullName>
    </submittedName>
</protein>
<feature type="domain" description="WipA-like phosphatase" evidence="4">
    <location>
        <begin position="174"/>
        <end position="414"/>
    </location>
</feature>
<evidence type="ECO:0000256" key="2">
    <source>
        <dbReference type="SAM" id="MobiDB-lite"/>
    </source>
</evidence>
<name>A0A0W0YLA9_9GAMM</name>
<dbReference type="InterPro" id="IPR029052">
    <property type="entry name" value="Metallo-depent_PP-like"/>
</dbReference>
<feature type="region of interest" description="Disordered" evidence="2">
    <location>
        <begin position="495"/>
        <end position="515"/>
    </location>
</feature>
<evidence type="ECO:0000259" key="4">
    <source>
        <dbReference type="Pfam" id="PF21663"/>
    </source>
</evidence>